<dbReference type="SUPFAM" id="SSF47413">
    <property type="entry name" value="lambda repressor-like DNA-binding domains"/>
    <property type="match status" value="1"/>
</dbReference>
<dbReference type="RefSeq" id="WP_156832960.1">
    <property type="nucleotide sequence ID" value="NZ_CACRUH010000046.1"/>
</dbReference>
<dbReference type="CDD" id="cd00093">
    <property type="entry name" value="HTH_XRE"/>
    <property type="match status" value="1"/>
</dbReference>
<dbReference type="EMBL" id="CACRUH010000046">
    <property type="protein sequence ID" value="VYU36882.1"/>
    <property type="molecule type" value="Genomic_DNA"/>
</dbReference>
<accession>A0A6N3E889</accession>
<sequence>MVNNFGKFCRKLRIDKGELLADMAGKLGVSSAFLSKVENGGKKPPKEWQERITQLYQLNEGEQKMLENYMFEAMNYQSIDMTDYTEDNRMMLLSFARKLSSMDDSKKDQFKKMFE</sequence>
<dbReference type="AlphaFoldDB" id="A0A6N3E889"/>
<dbReference type="Pfam" id="PF13560">
    <property type="entry name" value="HTH_31"/>
    <property type="match status" value="1"/>
</dbReference>
<proteinExistence type="predicted"/>
<dbReference type="GO" id="GO:0003677">
    <property type="term" value="F:DNA binding"/>
    <property type="evidence" value="ECO:0007669"/>
    <property type="project" value="InterPro"/>
</dbReference>
<protein>
    <submittedName>
        <fullName evidence="1">Helix-turn-helix domain protein</fullName>
    </submittedName>
</protein>
<name>A0A6N3E889_9FIRM</name>
<dbReference type="InterPro" id="IPR010982">
    <property type="entry name" value="Lambda_DNA-bd_dom_sf"/>
</dbReference>
<dbReference type="InterPro" id="IPR001387">
    <property type="entry name" value="Cro/C1-type_HTH"/>
</dbReference>
<reference evidence="1" key="1">
    <citation type="submission" date="2019-11" db="EMBL/GenBank/DDBJ databases">
        <authorList>
            <person name="Feng L."/>
        </authorList>
    </citation>
    <scope>NUCLEOTIDE SEQUENCE</scope>
    <source>
        <strain evidence="1">ChathewayiLFYP18</strain>
    </source>
</reference>
<gene>
    <name evidence="1" type="ORF">CHLFYP18_00739</name>
</gene>
<dbReference type="Gene3D" id="1.10.260.40">
    <property type="entry name" value="lambda repressor-like DNA-binding domains"/>
    <property type="match status" value="1"/>
</dbReference>
<evidence type="ECO:0000313" key="1">
    <source>
        <dbReference type="EMBL" id="VYU36882.1"/>
    </source>
</evidence>
<organism evidence="1">
    <name type="scientific">Hungatella hathewayi</name>
    <dbReference type="NCBI Taxonomy" id="154046"/>
    <lineage>
        <taxon>Bacteria</taxon>
        <taxon>Bacillati</taxon>
        <taxon>Bacillota</taxon>
        <taxon>Clostridia</taxon>
        <taxon>Lachnospirales</taxon>
        <taxon>Lachnospiraceae</taxon>
        <taxon>Hungatella</taxon>
    </lineage>
</organism>